<protein>
    <submittedName>
        <fullName evidence="4">(pine wood nematode) hypothetical protein</fullName>
    </submittedName>
    <submittedName>
        <fullName evidence="7">Peptidase A1 domain-containing protein</fullName>
    </submittedName>
</protein>
<evidence type="ECO:0000313" key="4">
    <source>
        <dbReference type="EMBL" id="CAD5231314.1"/>
    </source>
</evidence>
<dbReference type="EMBL" id="CAJFDI010000005">
    <property type="protein sequence ID" value="CAD5231314.1"/>
    <property type="molecule type" value="Genomic_DNA"/>
</dbReference>
<dbReference type="InterPro" id="IPR001461">
    <property type="entry name" value="Aspartic_peptidase_A1"/>
</dbReference>
<dbReference type="Proteomes" id="UP000095284">
    <property type="component" value="Unplaced"/>
</dbReference>
<dbReference type="Pfam" id="PF00026">
    <property type="entry name" value="Asp"/>
    <property type="match status" value="1"/>
</dbReference>
<name>A0A1I7RTH0_BURXY</name>
<evidence type="ECO:0000256" key="1">
    <source>
        <dbReference type="ARBA" id="ARBA00007447"/>
    </source>
</evidence>
<evidence type="ECO:0000313" key="5">
    <source>
        <dbReference type="Proteomes" id="UP000095284"/>
    </source>
</evidence>
<organism evidence="5 7">
    <name type="scientific">Bursaphelenchus xylophilus</name>
    <name type="common">Pinewood nematode worm</name>
    <name type="synonym">Aphelenchoides xylophilus</name>
    <dbReference type="NCBI Taxonomy" id="6326"/>
    <lineage>
        <taxon>Eukaryota</taxon>
        <taxon>Metazoa</taxon>
        <taxon>Ecdysozoa</taxon>
        <taxon>Nematoda</taxon>
        <taxon>Chromadorea</taxon>
        <taxon>Rhabditida</taxon>
        <taxon>Tylenchina</taxon>
        <taxon>Tylenchomorpha</taxon>
        <taxon>Aphelenchoidea</taxon>
        <taxon>Aphelenchoididae</taxon>
        <taxon>Bursaphelenchus</taxon>
    </lineage>
</organism>
<reference evidence="7" key="1">
    <citation type="submission" date="2016-11" db="UniProtKB">
        <authorList>
            <consortium name="WormBaseParasite"/>
        </authorList>
    </citation>
    <scope>IDENTIFICATION</scope>
</reference>
<evidence type="ECO:0000313" key="7">
    <source>
        <dbReference type="WBParaSite" id="BXY_0402500.1"/>
    </source>
</evidence>
<evidence type="ECO:0000256" key="2">
    <source>
        <dbReference type="SAM" id="SignalP"/>
    </source>
</evidence>
<dbReference type="EMBL" id="CAJFCV020000005">
    <property type="protein sequence ID" value="CAG9122453.1"/>
    <property type="molecule type" value="Genomic_DNA"/>
</dbReference>
<comment type="similarity">
    <text evidence="1">Belongs to the peptidase A1 family.</text>
</comment>
<feature type="signal peptide" evidence="2">
    <location>
        <begin position="1"/>
        <end position="19"/>
    </location>
</feature>
<dbReference type="AlphaFoldDB" id="A0A1I7RTH0"/>
<feature type="domain" description="Peptidase A1" evidence="3">
    <location>
        <begin position="34"/>
        <end position="359"/>
    </location>
</feature>
<dbReference type="Gene3D" id="2.40.70.10">
    <property type="entry name" value="Acid Proteases"/>
    <property type="match status" value="2"/>
</dbReference>
<dbReference type="InterPro" id="IPR033121">
    <property type="entry name" value="PEPTIDASE_A1"/>
</dbReference>
<dbReference type="PANTHER" id="PTHR47966">
    <property type="entry name" value="BETA-SITE APP-CLEAVING ENZYME, ISOFORM A-RELATED"/>
    <property type="match status" value="1"/>
</dbReference>
<dbReference type="OrthoDB" id="660550at2759"/>
<accession>A0A1I7RTH0</accession>
<dbReference type="PROSITE" id="PS51767">
    <property type="entry name" value="PEPTIDASE_A1"/>
    <property type="match status" value="1"/>
</dbReference>
<keyword evidence="2" id="KW-0732">Signal</keyword>
<evidence type="ECO:0000313" key="6">
    <source>
        <dbReference type="Proteomes" id="UP000659654"/>
    </source>
</evidence>
<reference evidence="4" key="2">
    <citation type="submission" date="2020-09" db="EMBL/GenBank/DDBJ databases">
        <authorList>
            <person name="Kikuchi T."/>
        </authorList>
    </citation>
    <scope>NUCLEOTIDE SEQUENCE</scope>
    <source>
        <strain evidence="4">Ka4C1</strain>
    </source>
</reference>
<evidence type="ECO:0000259" key="3">
    <source>
        <dbReference type="PROSITE" id="PS51767"/>
    </source>
</evidence>
<feature type="chain" id="PRO_5035359413" evidence="2">
    <location>
        <begin position="20"/>
        <end position="359"/>
    </location>
</feature>
<proteinExistence type="inferred from homology"/>
<dbReference type="PANTHER" id="PTHR47966:SF75">
    <property type="entry name" value="ENDOPEPTIDASE (CTSD), PUTATIVE (AFU_ORTHOLOGUE AFUA_4G07040)-RELATED"/>
    <property type="match status" value="1"/>
</dbReference>
<dbReference type="WBParaSite" id="BXY_0402500.1">
    <property type="protein sequence ID" value="BXY_0402500.1"/>
    <property type="gene ID" value="BXY_0402500"/>
</dbReference>
<dbReference type="Proteomes" id="UP000582659">
    <property type="component" value="Unassembled WGS sequence"/>
</dbReference>
<dbReference type="InterPro" id="IPR021109">
    <property type="entry name" value="Peptidase_aspartic_dom_sf"/>
</dbReference>
<dbReference type="GO" id="GO:0006508">
    <property type="term" value="P:proteolysis"/>
    <property type="evidence" value="ECO:0007669"/>
    <property type="project" value="InterPro"/>
</dbReference>
<keyword evidence="6" id="KW-1185">Reference proteome</keyword>
<gene>
    <name evidence="4" type="ORF">BXYJ_LOCUS11419</name>
</gene>
<dbReference type="GO" id="GO:0004190">
    <property type="term" value="F:aspartic-type endopeptidase activity"/>
    <property type="evidence" value="ECO:0007669"/>
    <property type="project" value="InterPro"/>
</dbReference>
<dbReference type="Proteomes" id="UP000659654">
    <property type="component" value="Unassembled WGS sequence"/>
</dbReference>
<dbReference type="SUPFAM" id="SSF50630">
    <property type="entry name" value="Acid proteases"/>
    <property type="match status" value="1"/>
</dbReference>
<dbReference type="SMR" id="A0A1I7RTH0"/>
<sequence>MTLPKISIIILLCCAYAVADYSFHYGFTSIFDDPFFEFTLGNESRPIKVLLDTNRQFSWVFNGSCNYRNAYCTNNTHAYTYHAEKTGGRETDFLFRDRFRRYRDFAGTLFEDTIKFGDIELPVKLGVITRGDTRFTFRYDGVFGLGIGDSETSVVKDIMKKLSVKQITIQEGHYYMSRPGRGYDFWSDGTITFGEYKGNLCEEFTYVDALSEGGWRFKTDIKVGKETLKDQIVGLLPGRYTEVPDKIRDKYYSEHSAKDEKNFHDIGFSIGNQTYKTTAKQFSWYYDPDKTYSARIDSSYPEYEYDFAFGSDFLQKYCVALRVDDKFEKYQIGFAQNNDSVQVVSSILLMIFGALFTRF</sequence>